<dbReference type="PANTHER" id="PTHR33993">
    <property type="entry name" value="GLYOXALASE-RELATED"/>
    <property type="match status" value="1"/>
</dbReference>
<gene>
    <name evidence="3" type="ORF">L1O03_00235</name>
</gene>
<organism evidence="3 4">
    <name type="scientific">Corynebacterium uropygiale</name>
    <dbReference type="NCBI Taxonomy" id="1775911"/>
    <lineage>
        <taxon>Bacteria</taxon>
        <taxon>Bacillati</taxon>
        <taxon>Actinomycetota</taxon>
        <taxon>Actinomycetes</taxon>
        <taxon>Mycobacteriales</taxon>
        <taxon>Corynebacteriaceae</taxon>
        <taxon>Corynebacterium</taxon>
    </lineage>
</organism>
<evidence type="ECO:0000313" key="4">
    <source>
        <dbReference type="Proteomes" id="UP001139336"/>
    </source>
</evidence>
<dbReference type="CDD" id="cd07247">
    <property type="entry name" value="SgaA_N_like"/>
    <property type="match status" value="1"/>
</dbReference>
<dbReference type="Pfam" id="PF00903">
    <property type="entry name" value="Glyoxalase"/>
    <property type="match status" value="1"/>
</dbReference>
<name>A0A9X1TX28_9CORY</name>
<dbReference type="Pfam" id="PF18029">
    <property type="entry name" value="Glyoxalase_6"/>
    <property type="match status" value="1"/>
</dbReference>
<sequence>MPAFEALGGMPYWIELLSSDPARSAHFYSTLLGWECEGEDYRLARKEGLPVAGIVTQPEDAPFPDTWVTYFLADHLEADVERAEQLGARILSPIADVRLGRMALLADPAGALLGLIEPPGEEAFIAAGEPGTPVWHELTATTGYDNALTFYEELFGWATSTIDGGAGSALRYTTALMDGAPFCGVRDAEGHFPPQVPSFWQAFLGVANADDAARTITESHGEIIREPHDSEFGRMLLASDPTGATITLCEVDPPAPEDISEADPLHGLDLGEM</sequence>
<dbReference type="SUPFAM" id="SSF54593">
    <property type="entry name" value="Glyoxalase/Bleomycin resistance protein/Dihydroxybiphenyl dioxygenase"/>
    <property type="match status" value="2"/>
</dbReference>
<accession>A0A9X1TX28</accession>
<feature type="region of interest" description="Disordered" evidence="1">
    <location>
        <begin position="253"/>
        <end position="273"/>
    </location>
</feature>
<dbReference type="InterPro" id="IPR041581">
    <property type="entry name" value="Glyoxalase_6"/>
</dbReference>
<proteinExistence type="predicted"/>
<dbReference type="PANTHER" id="PTHR33993:SF14">
    <property type="entry name" value="GB|AAF24581.1"/>
    <property type="match status" value="1"/>
</dbReference>
<comment type="caution">
    <text evidence="3">The sequence shown here is derived from an EMBL/GenBank/DDBJ whole genome shotgun (WGS) entry which is preliminary data.</text>
</comment>
<evidence type="ECO:0000259" key="2">
    <source>
        <dbReference type="PROSITE" id="PS51819"/>
    </source>
</evidence>
<dbReference type="PROSITE" id="PS51819">
    <property type="entry name" value="VOC"/>
    <property type="match status" value="1"/>
</dbReference>
<dbReference type="RefSeq" id="WP_236117429.1">
    <property type="nucleotide sequence ID" value="NZ_JAKGSI010000001.1"/>
</dbReference>
<keyword evidence="4" id="KW-1185">Reference proteome</keyword>
<feature type="domain" description="VOC" evidence="2">
    <location>
        <begin position="10"/>
        <end position="118"/>
    </location>
</feature>
<dbReference type="Proteomes" id="UP001139336">
    <property type="component" value="Unassembled WGS sequence"/>
</dbReference>
<dbReference type="InterPro" id="IPR052164">
    <property type="entry name" value="Anthracycline_SecMetBiosynth"/>
</dbReference>
<dbReference type="Gene3D" id="3.10.180.10">
    <property type="entry name" value="2,3-Dihydroxybiphenyl 1,2-Dioxygenase, domain 1"/>
    <property type="match status" value="2"/>
</dbReference>
<protein>
    <submittedName>
        <fullName evidence="3">VOC family protein</fullName>
    </submittedName>
</protein>
<dbReference type="AlphaFoldDB" id="A0A9X1TX28"/>
<dbReference type="EMBL" id="JAKGSI010000001">
    <property type="protein sequence ID" value="MCF4005615.1"/>
    <property type="molecule type" value="Genomic_DNA"/>
</dbReference>
<evidence type="ECO:0000313" key="3">
    <source>
        <dbReference type="EMBL" id="MCF4005615.1"/>
    </source>
</evidence>
<dbReference type="InterPro" id="IPR004360">
    <property type="entry name" value="Glyas_Fos-R_dOase_dom"/>
</dbReference>
<evidence type="ECO:0000256" key="1">
    <source>
        <dbReference type="SAM" id="MobiDB-lite"/>
    </source>
</evidence>
<dbReference type="InterPro" id="IPR029068">
    <property type="entry name" value="Glyas_Bleomycin-R_OHBP_Dase"/>
</dbReference>
<reference evidence="3" key="1">
    <citation type="submission" date="2022-01" db="EMBL/GenBank/DDBJ databases">
        <title>Corynebacterium sp. nov isolated from isolated from the feces of the greater white-fronted geese (Anser albifrons) at Poyang Lake, PR China.</title>
        <authorList>
            <person name="Liu Q."/>
        </authorList>
    </citation>
    <scope>NUCLEOTIDE SEQUENCE</scope>
    <source>
        <strain evidence="3">JCM 32435</strain>
    </source>
</reference>
<dbReference type="InterPro" id="IPR037523">
    <property type="entry name" value="VOC_core"/>
</dbReference>